<evidence type="ECO:0000256" key="4">
    <source>
        <dbReference type="ARBA" id="ARBA00023136"/>
    </source>
</evidence>
<keyword evidence="4 5" id="KW-0472">Membrane</keyword>
<feature type="transmembrane region" description="Helical" evidence="5">
    <location>
        <begin position="251"/>
        <end position="270"/>
    </location>
</feature>
<feature type="transmembrane region" description="Helical" evidence="5">
    <location>
        <begin position="204"/>
        <end position="230"/>
    </location>
</feature>
<dbReference type="GO" id="GO:0022857">
    <property type="term" value="F:transmembrane transporter activity"/>
    <property type="evidence" value="ECO:0007669"/>
    <property type="project" value="InterPro"/>
</dbReference>
<feature type="transmembrane region" description="Helical" evidence="5">
    <location>
        <begin position="300"/>
        <end position="321"/>
    </location>
</feature>
<feature type="transmembrane region" description="Helical" evidence="5">
    <location>
        <begin position="348"/>
        <end position="370"/>
    </location>
</feature>
<reference evidence="6" key="1">
    <citation type="submission" date="2020-05" db="EMBL/GenBank/DDBJ databases">
        <authorList>
            <person name="Chiriac C."/>
            <person name="Salcher M."/>
            <person name="Ghai R."/>
            <person name="Kavagutti S V."/>
        </authorList>
    </citation>
    <scope>NUCLEOTIDE SEQUENCE</scope>
</reference>
<dbReference type="Pfam" id="PF13520">
    <property type="entry name" value="AA_permease_2"/>
    <property type="match status" value="1"/>
</dbReference>
<evidence type="ECO:0000256" key="3">
    <source>
        <dbReference type="ARBA" id="ARBA00022989"/>
    </source>
</evidence>
<feature type="transmembrane region" description="Helical" evidence="5">
    <location>
        <begin position="40"/>
        <end position="73"/>
    </location>
</feature>
<protein>
    <submittedName>
        <fullName evidence="6">Unannotated protein</fullName>
    </submittedName>
</protein>
<proteinExistence type="predicted"/>
<evidence type="ECO:0000256" key="2">
    <source>
        <dbReference type="ARBA" id="ARBA00022692"/>
    </source>
</evidence>
<dbReference type="PANTHER" id="PTHR47704:SF1">
    <property type="entry name" value="POTASSIUM TRANSPORTER KIMA"/>
    <property type="match status" value="1"/>
</dbReference>
<feature type="transmembrane region" description="Helical" evidence="5">
    <location>
        <begin position="112"/>
        <end position="131"/>
    </location>
</feature>
<evidence type="ECO:0000256" key="1">
    <source>
        <dbReference type="ARBA" id="ARBA00004141"/>
    </source>
</evidence>
<dbReference type="InterPro" id="IPR002293">
    <property type="entry name" value="AA/rel_permease1"/>
</dbReference>
<sequence>MLGRALTTDQLEHERLSNSVALAVFSSDALSSTAYASEEILLTLLVAGVGSMAFNLVLPITIAMVLVLTILVFSYRQTIKAYPSAGGAYIVTKDNLGVIPAQVAGVALLTDYILTVSVSVSAGVAALYSVFHGVYPYRVPIALGFIAIIAIGNLRGVKDSGKIFAIPTYAFLISMFLMIGVGIVKATLGGGLDHVRLDPIQAEALATTGAASFVLILHAFASGGAAVTGVEAISNGVPAFKAPEWKNARNTLMVMGIFLGMMFLGISWLAGQVHAVPMEGRTVISQIAETVYGNGVLGKFLFIFTQASTMFILVLAANTSFADFPRLASFQAEDSFMPRQLTKRGHRLVFSNGIIALAISAAVLVVILGADVSKLIPLYAVGVFTSFTLSQAGMARRHIRLKEQGWKVGLFINGLGAIVTLVVTVVIAYTKFTHGAWVIIVLIPIFVWVVVRLNHQYEAEKAELEGDAILAATAPILRRHAVVVLIDKIDRTSARAIQYARTLHPDRLWAVHIAVDEIHASELADEWSALALKQLPLDIRECPDRRINRTVLEVVHELAADGDTEVSILIPRREYRSRWHRLLHDHTADGIAKAISDVPHANVTFVPYHLTKTSKGQHIHKIEHGAVSGTSDIHN</sequence>
<accession>A0A6J6HKP5</accession>
<feature type="transmembrane region" description="Helical" evidence="5">
    <location>
        <begin position="137"/>
        <end position="156"/>
    </location>
</feature>
<evidence type="ECO:0000313" key="6">
    <source>
        <dbReference type="EMBL" id="CAB4614342.1"/>
    </source>
</evidence>
<feature type="transmembrane region" description="Helical" evidence="5">
    <location>
        <begin position="435"/>
        <end position="451"/>
    </location>
</feature>
<dbReference type="EMBL" id="CAEZVC010000007">
    <property type="protein sequence ID" value="CAB4614342.1"/>
    <property type="molecule type" value="Genomic_DNA"/>
</dbReference>
<gene>
    <name evidence="6" type="ORF">UFOPK1906_00251</name>
</gene>
<feature type="transmembrane region" description="Helical" evidence="5">
    <location>
        <begin position="408"/>
        <end position="429"/>
    </location>
</feature>
<evidence type="ECO:0000256" key="5">
    <source>
        <dbReference type="SAM" id="Phobius"/>
    </source>
</evidence>
<dbReference type="PANTHER" id="PTHR47704">
    <property type="entry name" value="POTASSIUM TRANSPORTER KIMA"/>
    <property type="match status" value="1"/>
</dbReference>
<dbReference type="GO" id="GO:0016020">
    <property type="term" value="C:membrane"/>
    <property type="evidence" value="ECO:0007669"/>
    <property type="project" value="UniProtKB-SubCell"/>
</dbReference>
<feature type="transmembrane region" description="Helical" evidence="5">
    <location>
        <begin position="163"/>
        <end position="184"/>
    </location>
</feature>
<feature type="transmembrane region" description="Helical" evidence="5">
    <location>
        <begin position="376"/>
        <end position="396"/>
    </location>
</feature>
<dbReference type="AlphaFoldDB" id="A0A6J6HKP5"/>
<comment type="subcellular location">
    <subcellularLocation>
        <location evidence="1">Membrane</location>
        <topology evidence="1">Multi-pass membrane protein</topology>
    </subcellularLocation>
</comment>
<name>A0A6J6HKP5_9ZZZZ</name>
<dbReference type="Gene3D" id="1.20.1740.10">
    <property type="entry name" value="Amino acid/polyamine transporter I"/>
    <property type="match status" value="1"/>
</dbReference>
<dbReference type="InterPro" id="IPR053153">
    <property type="entry name" value="APC_K+_Transporter"/>
</dbReference>
<keyword evidence="3 5" id="KW-1133">Transmembrane helix</keyword>
<organism evidence="6">
    <name type="scientific">freshwater metagenome</name>
    <dbReference type="NCBI Taxonomy" id="449393"/>
    <lineage>
        <taxon>unclassified sequences</taxon>
        <taxon>metagenomes</taxon>
        <taxon>ecological metagenomes</taxon>
    </lineage>
</organism>
<keyword evidence="2 5" id="KW-0812">Transmembrane</keyword>